<keyword evidence="2" id="KW-0444">Lipid biosynthesis</keyword>
<evidence type="ECO:0000256" key="9">
    <source>
        <dbReference type="ARBA" id="ARBA00023211"/>
    </source>
</evidence>
<evidence type="ECO:0000256" key="3">
    <source>
        <dbReference type="ARBA" id="ARBA00022519"/>
    </source>
</evidence>
<keyword evidence="3" id="KW-0997">Cell inner membrane</keyword>
<evidence type="ECO:0000256" key="6">
    <source>
        <dbReference type="ARBA" id="ARBA00022801"/>
    </source>
</evidence>
<evidence type="ECO:0000256" key="5">
    <source>
        <dbReference type="ARBA" id="ARBA00022723"/>
    </source>
</evidence>
<dbReference type="GO" id="GO:0008758">
    <property type="term" value="F:UDP-2,3-diacylglucosamine hydrolase activity"/>
    <property type="evidence" value="ECO:0007669"/>
    <property type="project" value="TreeGrafter"/>
</dbReference>
<dbReference type="AlphaFoldDB" id="A0A382LD11"/>
<dbReference type="GO" id="GO:0016020">
    <property type="term" value="C:membrane"/>
    <property type="evidence" value="ECO:0007669"/>
    <property type="project" value="GOC"/>
</dbReference>
<keyword evidence="1" id="KW-1003">Cell membrane</keyword>
<dbReference type="Pfam" id="PF00149">
    <property type="entry name" value="Metallophos"/>
    <property type="match status" value="1"/>
</dbReference>
<keyword evidence="6" id="KW-0378">Hydrolase</keyword>
<dbReference type="InterPro" id="IPR010138">
    <property type="entry name" value="UDP-diacylglucosamine_Hdrlase"/>
</dbReference>
<dbReference type="HAMAP" id="MF_00575">
    <property type="entry name" value="LpxH"/>
    <property type="match status" value="1"/>
</dbReference>
<reference evidence="11" key="1">
    <citation type="submission" date="2018-05" db="EMBL/GenBank/DDBJ databases">
        <authorList>
            <person name="Lanie J.A."/>
            <person name="Ng W.-L."/>
            <person name="Kazmierczak K.M."/>
            <person name="Andrzejewski T.M."/>
            <person name="Davidsen T.M."/>
            <person name="Wayne K.J."/>
            <person name="Tettelin H."/>
            <person name="Glass J.I."/>
            <person name="Rusch D."/>
            <person name="Podicherti R."/>
            <person name="Tsui H.-C.T."/>
            <person name="Winkler M.E."/>
        </authorList>
    </citation>
    <scope>NUCLEOTIDE SEQUENCE</scope>
</reference>
<evidence type="ECO:0000313" key="11">
    <source>
        <dbReference type="EMBL" id="SVC34718.1"/>
    </source>
</evidence>
<evidence type="ECO:0000256" key="4">
    <source>
        <dbReference type="ARBA" id="ARBA00022556"/>
    </source>
</evidence>
<accession>A0A382LD11</accession>
<evidence type="ECO:0000256" key="2">
    <source>
        <dbReference type="ARBA" id="ARBA00022516"/>
    </source>
</evidence>
<evidence type="ECO:0000256" key="7">
    <source>
        <dbReference type="ARBA" id="ARBA00023098"/>
    </source>
</evidence>
<evidence type="ECO:0000256" key="1">
    <source>
        <dbReference type="ARBA" id="ARBA00022475"/>
    </source>
</evidence>
<dbReference type="NCBIfam" id="NF003743">
    <property type="entry name" value="PRK05340.1"/>
    <property type="match status" value="1"/>
</dbReference>
<evidence type="ECO:0000256" key="8">
    <source>
        <dbReference type="ARBA" id="ARBA00023136"/>
    </source>
</evidence>
<dbReference type="InterPro" id="IPR043461">
    <property type="entry name" value="LpxH-like"/>
</dbReference>
<dbReference type="InterPro" id="IPR029052">
    <property type="entry name" value="Metallo-depent_PP-like"/>
</dbReference>
<organism evidence="11">
    <name type="scientific">marine metagenome</name>
    <dbReference type="NCBI Taxonomy" id="408172"/>
    <lineage>
        <taxon>unclassified sequences</taxon>
        <taxon>metagenomes</taxon>
        <taxon>ecological metagenomes</taxon>
    </lineage>
</organism>
<name>A0A382LD11_9ZZZZ</name>
<proteinExistence type="inferred from homology"/>
<dbReference type="GO" id="GO:0005737">
    <property type="term" value="C:cytoplasm"/>
    <property type="evidence" value="ECO:0007669"/>
    <property type="project" value="InterPro"/>
</dbReference>
<keyword evidence="8" id="KW-0472">Membrane</keyword>
<dbReference type="Gene3D" id="3.60.21.10">
    <property type="match status" value="1"/>
</dbReference>
<feature type="non-terminal residue" evidence="11">
    <location>
        <position position="150"/>
    </location>
</feature>
<keyword evidence="9" id="KW-0464">Manganese</keyword>
<feature type="domain" description="Calcineurin-like phosphoesterase" evidence="10">
    <location>
        <begin position="4"/>
        <end position="134"/>
    </location>
</feature>
<keyword evidence="7" id="KW-0443">Lipid metabolism</keyword>
<dbReference type="CDD" id="cd07398">
    <property type="entry name" value="MPP_YbbF-LpxH"/>
    <property type="match status" value="1"/>
</dbReference>
<dbReference type="GO" id="GO:0009245">
    <property type="term" value="P:lipid A biosynthetic process"/>
    <property type="evidence" value="ECO:0007669"/>
    <property type="project" value="UniProtKB-KW"/>
</dbReference>
<sequence length="150" mass="17539">MAYCFISDLHLQEDKPYVTDAFLTFLDTTAKEAERLYILGDLFEVWIGDDLKSELSNEIKERFVLLKNRSTSIFAMHGNRDFLIGEKFCEETGVTLLDDPSKLELFGKDTLLMHGDLLCTKDVAYQEFRNTSRNPQWKKEFLDKPIEERE</sequence>
<evidence type="ECO:0000259" key="10">
    <source>
        <dbReference type="Pfam" id="PF00149"/>
    </source>
</evidence>
<keyword evidence="4" id="KW-0441">Lipid A biosynthesis</keyword>
<dbReference type="InterPro" id="IPR004843">
    <property type="entry name" value="Calcineurin-like_PHP"/>
</dbReference>
<keyword evidence="5" id="KW-0479">Metal-binding</keyword>
<dbReference type="PANTHER" id="PTHR34990">
    <property type="entry name" value="UDP-2,3-DIACYLGLUCOSAMINE HYDROLASE-RELATED"/>
    <property type="match status" value="1"/>
</dbReference>
<dbReference type="PANTHER" id="PTHR34990:SF1">
    <property type="entry name" value="UDP-2,3-DIACYLGLUCOSAMINE HYDROLASE"/>
    <property type="match status" value="1"/>
</dbReference>
<protein>
    <recommendedName>
        <fullName evidence="10">Calcineurin-like phosphoesterase domain-containing protein</fullName>
    </recommendedName>
</protein>
<dbReference type="EMBL" id="UINC01086344">
    <property type="protein sequence ID" value="SVC34718.1"/>
    <property type="molecule type" value="Genomic_DNA"/>
</dbReference>
<dbReference type="GO" id="GO:0046872">
    <property type="term" value="F:metal ion binding"/>
    <property type="evidence" value="ECO:0007669"/>
    <property type="project" value="UniProtKB-KW"/>
</dbReference>
<dbReference type="NCBIfam" id="TIGR01854">
    <property type="entry name" value="lipid_A_lpxH"/>
    <property type="match status" value="1"/>
</dbReference>
<dbReference type="SUPFAM" id="SSF56300">
    <property type="entry name" value="Metallo-dependent phosphatases"/>
    <property type="match status" value="1"/>
</dbReference>
<gene>
    <name evidence="11" type="ORF">METZ01_LOCUS287572</name>
</gene>